<dbReference type="KEGG" id="mant:BHD05_05110"/>
<feature type="compositionally biased region" description="Low complexity" evidence="1">
    <location>
        <begin position="27"/>
        <end position="43"/>
    </location>
</feature>
<protein>
    <recommendedName>
        <fullName evidence="5">FMN-binding protein</fullName>
    </recommendedName>
</protein>
<evidence type="ECO:0000256" key="1">
    <source>
        <dbReference type="SAM" id="MobiDB-lite"/>
    </source>
</evidence>
<feature type="region of interest" description="Disordered" evidence="1">
    <location>
        <begin position="27"/>
        <end position="60"/>
    </location>
</feature>
<reference evidence="3 4" key="1">
    <citation type="submission" date="2016-09" db="EMBL/GenBank/DDBJ databases">
        <title>Complete genome sequence of microbes from the polar regions.</title>
        <authorList>
            <person name="Liao L."/>
            <person name="Chen B."/>
        </authorList>
    </citation>
    <scope>NUCLEOTIDE SEQUENCE [LARGE SCALE GENOMIC DNA]</scope>
    <source>
        <strain evidence="3 4">ZS314</strain>
    </source>
</reference>
<name>A0A7L5AJ14_9MICO</name>
<feature type="signal peptide" evidence="2">
    <location>
        <begin position="1"/>
        <end position="28"/>
    </location>
</feature>
<gene>
    <name evidence="3" type="ORF">BHD05_05110</name>
</gene>
<dbReference type="EMBL" id="CP017146">
    <property type="protein sequence ID" value="QHO69121.1"/>
    <property type="molecule type" value="Genomic_DNA"/>
</dbReference>
<dbReference type="PROSITE" id="PS51257">
    <property type="entry name" value="PROKAR_LIPOPROTEIN"/>
    <property type="match status" value="1"/>
</dbReference>
<evidence type="ECO:0000313" key="4">
    <source>
        <dbReference type="Proteomes" id="UP000464507"/>
    </source>
</evidence>
<feature type="chain" id="PRO_5029790702" description="FMN-binding protein" evidence="2">
    <location>
        <begin position="29"/>
        <end position="140"/>
    </location>
</feature>
<dbReference type="Proteomes" id="UP000464507">
    <property type="component" value="Chromosome"/>
</dbReference>
<dbReference type="RefSeq" id="WP_161887357.1">
    <property type="nucleotide sequence ID" value="NZ_CP017146.1"/>
</dbReference>
<keyword evidence="2" id="KW-0732">Signal</keyword>
<evidence type="ECO:0000313" key="3">
    <source>
        <dbReference type="EMBL" id="QHO69121.1"/>
    </source>
</evidence>
<accession>A0A7L5AJ14</accession>
<organism evidence="3 4">
    <name type="scientific">Marisediminicola antarctica</name>
    <dbReference type="NCBI Taxonomy" id="674079"/>
    <lineage>
        <taxon>Bacteria</taxon>
        <taxon>Bacillati</taxon>
        <taxon>Actinomycetota</taxon>
        <taxon>Actinomycetes</taxon>
        <taxon>Micrococcales</taxon>
        <taxon>Microbacteriaceae</taxon>
        <taxon>Marisediminicola</taxon>
    </lineage>
</organism>
<keyword evidence="4" id="KW-1185">Reference proteome</keyword>
<sequence>MTHRRRAAFALGGLSVAATLVGCTPASAPASPGAADAPASTGSYADGEYSATGEYQSPGGSESIEVTVALEGNVVTEVTVTGNATAGNALRYQTEFEDGIAAEVVGVNIDALSVDKVAGSSLTSDGFNDAIAQIKADADA</sequence>
<dbReference type="AlphaFoldDB" id="A0A7L5AJ14"/>
<dbReference type="OrthoDB" id="4232596at2"/>
<proteinExistence type="predicted"/>
<evidence type="ECO:0008006" key="5">
    <source>
        <dbReference type="Google" id="ProtNLM"/>
    </source>
</evidence>
<evidence type="ECO:0000256" key="2">
    <source>
        <dbReference type="SAM" id="SignalP"/>
    </source>
</evidence>